<comment type="caution">
    <text evidence="2">The sequence shown here is derived from an EMBL/GenBank/DDBJ whole genome shotgun (WGS) entry which is preliminary data.</text>
</comment>
<organism evidence="2 3">
    <name type="scientific">Cirrhinus mrigala</name>
    <name type="common">Mrigala</name>
    <dbReference type="NCBI Taxonomy" id="683832"/>
    <lineage>
        <taxon>Eukaryota</taxon>
        <taxon>Metazoa</taxon>
        <taxon>Chordata</taxon>
        <taxon>Craniata</taxon>
        <taxon>Vertebrata</taxon>
        <taxon>Euteleostomi</taxon>
        <taxon>Actinopterygii</taxon>
        <taxon>Neopterygii</taxon>
        <taxon>Teleostei</taxon>
        <taxon>Ostariophysi</taxon>
        <taxon>Cypriniformes</taxon>
        <taxon>Cyprinidae</taxon>
        <taxon>Labeoninae</taxon>
        <taxon>Labeonini</taxon>
        <taxon>Cirrhinus</taxon>
    </lineage>
</organism>
<evidence type="ECO:0000313" key="3">
    <source>
        <dbReference type="Proteomes" id="UP001529510"/>
    </source>
</evidence>
<evidence type="ECO:0000313" key="2">
    <source>
        <dbReference type="EMBL" id="KAL0151181.1"/>
    </source>
</evidence>
<feature type="region of interest" description="Disordered" evidence="1">
    <location>
        <begin position="1"/>
        <end position="23"/>
    </location>
</feature>
<proteinExistence type="predicted"/>
<dbReference type="EMBL" id="JAMKFB020000257">
    <property type="protein sequence ID" value="KAL0151181.1"/>
    <property type="molecule type" value="Genomic_DNA"/>
</dbReference>
<reference evidence="2 3" key="1">
    <citation type="submission" date="2024-05" db="EMBL/GenBank/DDBJ databases">
        <title>Genome sequencing and assembly of Indian major carp, Cirrhinus mrigala (Hamilton, 1822).</title>
        <authorList>
            <person name="Mohindra V."/>
            <person name="Chowdhury L.M."/>
            <person name="Lal K."/>
            <person name="Jena J.K."/>
        </authorList>
    </citation>
    <scope>NUCLEOTIDE SEQUENCE [LARGE SCALE GENOMIC DNA]</scope>
    <source>
        <strain evidence="2">CM1030</strain>
        <tissue evidence="2">Blood</tissue>
    </source>
</reference>
<feature type="region of interest" description="Disordered" evidence="1">
    <location>
        <begin position="46"/>
        <end position="68"/>
    </location>
</feature>
<dbReference type="AlphaFoldDB" id="A0ABD0MQF0"/>
<keyword evidence="3" id="KW-1185">Reference proteome</keyword>
<gene>
    <name evidence="2" type="ORF">M9458_053515</name>
</gene>
<dbReference type="Proteomes" id="UP001529510">
    <property type="component" value="Unassembled WGS sequence"/>
</dbReference>
<evidence type="ECO:0000256" key="1">
    <source>
        <dbReference type="SAM" id="MobiDB-lite"/>
    </source>
</evidence>
<sequence length="121" mass="13157">MTLFDDAFEASEPQAPLTNETSRTNLTKITSSLSFSLFQDALAGSELTDDEEATATSGPDEGTRAGGVMEGLIHGTRPFPGCCCGFLLSQCTHQSADISDHTKMHKYNTKLSQHNIIWPLY</sequence>
<evidence type="ECO:0008006" key="4">
    <source>
        <dbReference type="Google" id="ProtNLM"/>
    </source>
</evidence>
<protein>
    <recommendedName>
        <fullName evidence="4">C2H2-type domain-containing protein</fullName>
    </recommendedName>
</protein>
<name>A0ABD0MQF0_CIRMR</name>
<accession>A0ABD0MQF0</accession>